<dbReference type="SMART" id="SM00326">
    <property type="entry name" value="SH3"/>
    <property type="match status" value="3"/>
</dbReference>
<feature type="compositionally biased region" description="Polar residues" evidence="3">
    <location>
        <begin position="487"/>
        <end position="498"/>
    </location>
</feature>
<dbReference type="InterPro" id="IPR001452">
    <property type="entry name" value="SH3_domain"/>
</dbReference>
<dbReference type="PRINTS" id="PR00452">
    <property type="entry name" value="SH3DOMAIN"/>
</dbReference>
<evidence type="ECO:0000313" key="5">
    <source>
        <dbReference type="EMBL" id="TKS68387.1"/>
    </source>
</evidence>
<reference evidence="5 6" key="1">
    <citation type="submission" date="2019-01" db="EMBL/GenBank/DDBJ databases">
        <title>Genome Assembly of Collichthys lucidus.</title>
        <authorList>
            <person name="Cai M."/>
            <person name="Xiao S."/>
        </authorList>
    </citation>
    <scope>NUCLEOTIDE SEQUENCE [LARGE SCALE GENOMIC DNA]</scope>
    <source>
        <strain evidence="5">JT15FE1705JMU</strain>
        <tissue evidence="5">Muscle</tissue>
    </source>
</reference>
<dbReference type="AlphaFoldDB" id="A0A4U5U2N6"/>
<feature type="compositionally biased region" description="Polar residues" evidence="3">
    <location>
        <begin position="434"/>
        <end position="449"/>
    </location>
</feature>
<name>A0A4U5U2N6_COLLU</name>
<feature type="domain" description="SH3" evidence="4">
    <location>
        <begin position="818"/>
        <end position="852"/>
    </location>
</feature>
<feature type="compositionally biased region" description="Pro residues" evidence="3">
    <location>
        <begin position="467"/>
        <end position="486"/>
    </location>
</feature>
<organism evidence="5 6">
    <name type="scientific">Collichthys lucidus</name>
    <name type="common">Big head croaker</name>
    <name type="synonym">Sciaena lucida</name>
    <dbReference type="NCBI Taxonomy" id="240159"/>
    <lineage>
        <taxon>Eukaryota</taxon>
        <taxon>Metazoa</taxon>
        <taxon>Chordata</taxon>
        <taxon>Craniata</taxon>
        <taxon>Vertebrata</taxon>
        <taxon>Euteleostomi</taxon>
        <taxon>Actinopterygii</taxon>
        <taxon>Neopterygii</taxon>
        <taxon>Teleostei</taxon>
        <taxon>Neoteleostei</taxon>
        <taxon>Acanthomorphata</taxon>
        <taxon>Eupercaria</taxon>
        <taxon>Sciaenidae</taxon>
        <taxon>Collichthys</taxon>
    </lineage>
</organism>
<feature type="compositionally biased region" description="Polar residues" evidence="3">
    <location>
        <begin position="384"/>
        <end position="399"/>
    </location>
</feature>
<feature type="compositionally biased region" description="Basic and acidic residues" evidence="3">
    <location>
        <begin position="32"/>
        <end position="41"/>
    </location>
</feature>
<feature type="region of interest" description="Disordered" evidence="3">
    <location>
        <begin position="224"/>
        <end position="527"/>
    </location>
</feature>
<dbReference type="Proteomes" id="UP000298787">
    <property type="component" value="Chromosome 3"/>
</dbReference>
<dbReference type="EMBL" id="CM014080">
    <property type="protein sequence ID" value="TKS68387.1"/>
    <property type="molecule type" value="Genomic_DNA"/>
</dbReference>
<dbReference type="PRINTS" id="PR00499">
    <property type="entry name" value="P67PHOX"/>
</dbReference>
<feature type="region of interest" description="Disordered" evidence="3">
    <location>
        <begin position="1"/>
        <end position="211"/>
    </location>
</feature>
<evidence type="ECO:0000256" key="3">
    <source>
        <dbReference type="SAM" id="MobiDB-lite"/>
    </source>
</evidence>
<evidence type="ECO:0000256" key="2">
    <source>
        <dbReference type="PROSITE-ProRule" id="PRU00192"/>
    </source>
</evidence>
<feature type="compositionally biased region" description="Polar residues" evidence="3">
    <location>
        <begin position="356"/>
        <end position="365"/>
    </location>
</feature>
<feature type="domain" description="SH3" evidence="4">
    <location>
        <begin position="647"/>
        <end position="706"/>
    </location>
</feature>
<dbReference type="Gene3D" id="2.30.30.40">
    <property type="entry name" value="SH3 Domains"/>
    <property type="match status" value="5"/>
</dbReference>
<dbReference type="Pfam" id="PF00018">
    <property type="entry name" value="SH3_1"/>
    <property type="match status" value="3"/>
</dbReference>
<feature type="compositionally biased region" description="Gly residues" evidence="3">
    <location>
        <begin position="605"/>
        <end position="614"/>
    </location>
</feature>
<keyword evidence="1 2" id="KW-0728">SH3 domain</keyword>
<dbReference type="PANTHER" id="PTHR14167:SF116">
    <property type="entry name" value="CAP, ISOFORM AC"/>
    <property type="match status" value="1"/>
</dbReference>
<feature type="compositionally biased region" description="Basic and acidic residues" evidence="3">
    <location>
        <begin position="1"/>
        <end position="19"/>
    </location>
</feature>
<dbReference type="STRING" id="240159.A0A4U5U2N6"/>
<feature type="compositionally biased region" description="Low complexity" evidence="3">
    <location>
        <begin position="108"/>
        <end position="118"/>
    </location>
</feature>
<dbReference type="InterPro" id="IPR050384">
    <property type="entry name" value="Endophilin_SH3RF"/>
</dbReference>
<feature type="region of interest" description="Disordered" evidence="3">
    <location>
        <begin position="597"/>
        <end position="616"/>
    </location>
</feature>
<dbReference type="PROSITE" id="PS50002">
    <property type="entry name" value="SH3"/>
    <property type="match status" value="4"/>
</dbReference>
<feature type="compositionally biased region" description="Basic and acidic residues" evidence="3">
    <location>
        <begin position="304"/>
        <end position="322"/>
    </location>
</feature>
<evidence type="ECO:0000256" key="1">
    <source>
        <dbReference type="ARBA" id="ARBA00022443"/>
    </source>
</evidence>
<evidence type="ECO:0000259" key="4">
    <source>
        <dbReference type="PROSITE" id="PS50002"/>
    </source>
</evidence>
<accession>A0A4U5U2N6</accession>
<feature type="compositionally biased region" description="Polar residues" evidence="3">
    <location>
        <begin position="20"/>
        <end position="31"/>
    </location>
</feature>
<evidence type="ECO:0000313" key="6">
    <source>
        <dbReference type="Proteomes" id="UP000298787"/>
    </source>
</evidence>
<feature type="domain" description="SH3" evidence="4">
    <location>
        <begin position="532"/>
        <end position="591"/>
    </location>
</feature>
<feature type="domain" description="SH3" evidence="4">
    <location>
        <begin position="747"/>
        <end position="806"/>
    </location>
</feature>
<feature type="compositionally biased region" description="Basic residues" evidence="3">
    <location>
        <begin position="132"/>
        <end position="144"/>
    </location>
</feature>
<dbReference type="PANTHER" id="PTHR14167">
    <property type="entry name" value="SH3 DOMAIN-CONTAINING"/>
    <property type="match status" value="1"/>
</dbReference>
<dbReference type="InterPro" id="IPR036028">
    <property type="entry name" value="SH3-like_dom_sf"/>
</dbReference>
<sequence length="852" mass="93132">MAEARREEEEEGQRRDLRNRNQTTAKTNSQSEHTRERRRPEITIVSAEPLANNNWFPGTTVVFPPPPQSGWSAGIQAVSQPPPSYDQVIQEKTQEERIVKPTAAPRRTTCTSTSGTQTDPVRGDTSATVKQTARKRPAGKKPQKPPRPSPPKPLDRDPVTETVASTDERVGTVRTNTEGPSETKSDTQNKVSGPFLFLGQNPESRQSQEEVKVQTLVKIDNECEENIVNQSDEALQDEDAGSEMNGSHSQRNIRARIQAFESQTSTEDGNVVEAPKPEPRPRKATNKPPAPRPEPPKKPVGLSIKEELEILHNKAASSDRPRPVLTRAKTVYDEEVSPVPPVPPVKPPKEPLKPNMNINNHNSASMHRENKDVDGLSNHIPVKPQQSVDSNGGSFSRQSIARRPTTIRVPSKTGSYNFLDSPPPLPAQKPVGHLNTSANHKQSPTSTFQEFAPEPSLPPRRLSTSKPLPPRPPPAKTGPGRPPPPNLQATGRSQSASWEVSPRLQAQKPHRKGPVLPPRPNPGHHLYNKYTLQLSHGIASYDYNGSNTGELSFQKNEVLLLLEEIDHNTFECQVGDTRGRVDKSRMKVITPLASVSHMSRPQGAGPAGSGGAGSGLKVQAVHDFSPEGPGELGLRAGDVVTMVEQVDMVPRCVARFDFEGEHTDELSFSEGDVIQLKEFVGQDWARGQIGNLNGIFPLNFVEIIEDLPPPPSPSQQQTQSTRLALPGMVASPNTHPEVAKPAQASQSSVEWVVALYDFTGSSDSDLSFQQGDRILISKHIDAEWSCGRLNGREGIFPSAFVESSTGQQSNNQYKAAAAAGSRARSLYDYASDCDEELSLKVGDIITNLEVNR</sequence>
<gene>
    <name evidence="5" type="ORF">D9C73_002449</name>
</gene>
<keyword evidence="6" id="KW-1185">Reference proteome</keyword>
<dbReference type="SUPFAM" id="SSF50044">
    <property type="entry name" value="SH3-domain"/>
    <property type="match status" value="5"/>
</dbReference>
<protein>
    <submittedName>
        <fullName evidence="5">SH3 domain-containing protein 19 ADAM-binding protein</fullName>
    </submittedName>
</protein>
<proteinExistence type="predicted"/>